<dbReference type="InterPro" id="IPR023346">
    <property type="entry name" value="Lysozyme-like_dom_sf"/>
</dbReference>
<dbReference type="InterPro" id="IPR018392">
    <property type="entry name" value="LysM"/>
</dbReference>
<dbReference type="FunCoup" id="A0LFI4">
    <property type="interactions" value="129"/>
</dbReference>
<feature type="compositionally biased region" description="Pro residues" evidence="2">
    <location>
        <begin position="31"/>
        <end position="45"/>
    </location>
</feature>
<evidence type="ECO:0000259" key="4">
    <source>
        <dbReference type="PROSITE" id="PS51782"/>
    </source>
</evidence>
<dbReference type="InterPro" id="IPR036779">
    <property type="entry name" value="LysM_dom_sf"/>
</dbReference>
<evidence type="ECO:0000256" key="3">
    <source>
        <dbReference type="SAM" id="SignalP"/>
    </source>
</evidence>
<dbReference type="CAZy" id="CBM50">
    <property type="family name" value="Carbohydrate-Binding Module Family 50"/>
</dbReference>
<dbReference type="RefSeq" id="WP_011697359.1">
    <property type="nucleotide sequence ID" value="NC_008554.1"/>
</dbReference>
<dbReference type="EMBL" id="CP000478">
    <property type="protein sequence ID" value="ABK16186.1"/>
    <property type="molecule type" value="Genomic_DNA"/>
</dbReference>
<name>A0LFI4_SYNFM</name>
<feature type="region of interest" description="Disordered" evidence="2">
    <location>
        <begin position="30"/>
        <end position="49"/>
    </location>
</feature>
<feature type="signal peptide" evidence="3">
    <location>
        <begin position="1"/>
        <end position="25"/>
    </location>
</feature>
<protein>
    <submittedName>
        <fullName evidence="5">Lytic transglycosylase, catalytic</fullName>
    </submittedName>
</protein>
<feature type="compositionally biased region" description="Low complexity" evidence="2">
    <location>
        <begin position="334"/>
        <end position="345"/>
    </location>
</feature>
<dbReference type="CAZy" id="GH23">
    <property type="family name" value="Glycoside Hydrolase Family 23"/>
</dbReference>
<reference evidence="5 6" key="1">
    <citation type="submission" date="2006-10" db="EMBL/GenBank/DDBJ databases">
        <title>Complete sequence of Syntrophobacter fumaroxidans MPOB.</title>
        <authorList>
            <consortium name="US DOE Joint Genome Institute"/>
            <person name="Copeland A."/>
            <person name="Lucas S."/>
            <person name="Lapidus A."/>
            <person name="Barry K."/>
            <person name="Detter J.C."/>
            <person name="Glavina del Rio T."/>
            <person name="Hammon N."/>
            <person name="Israni S."/>
            <person name="Pitluck S."/>
            <person name="Goltsman E.G."/>
            <person name="Martinez M."/>
            <person name="Schmutz J."/>
            <person name="Larimer F."/>
            <person name="Land M."/>
            <person name="Hauser L."/>
            <person name="Kyrpides N."/>
            <person name="Kim E."/>
            <person name="Boone D.R."/>
            <person name="Brockman F."/>
            <person name="Culley D."/>
            <person name="Ferry J."/>
            <person name="Gunsalus R."/>
            <person name="McInerney M.J."/>
            <person name="Morrison M."/>
            <person name="Plugge C."/>
            <person name="Rohlin L."/>
            <person name="Scholten J."/>
            <person name="Sieber J."/>
            <person name="Stams A.J.M."/>
            <person name="Worm P."/>
            <person name="Henstra A.M."/>
            <person name="Richardson P."/>
        </authorList>
    </citation>
    <scope>NUCLEOTIDE SEQUENCE [LARGE SCALE GENOMIC DNA]</scope>
    <source>
        <strain evidence="6">DSM 10017 / MPOB</strain>
    </source>
</reference>
<dbReference type="KEGG" id="sfu:Sfum_0486"/>
<organism evidence="5 6">
    <name type="scientific">Syntrophobacter fumaroxidans (strain DSM 10017 / MPOB)</name>
    <dbReference type="NCBI Taxonomy" id="335543"/>
    <lineage>
        <taxon>Bacteria</taxon>
        <taxon>Pseudomonadati</taxon>
        <taxon>Thermodesulfobacteriota</taxon>
        <taxon>Syntrophobacteria</taxon>
        <taxon>Syntrophobacterales</taxon>
        <taxon>Syntrophobacteraceae</taxon>
        <taxon>Syntrophobacter</taxon>
    </lineage>
</organism>
<feature type="chain" id="PRO_5002626704" evidence="3">
    <location>
        <begin position="26"/>
        <end position="419"/>
    </location>
</feature>
<accession>A0LFI4</accession>
<dbReference type="eggNOG" id="COG0741">
    <property type="taxonomic scope" value="Bacteria"/>
</dbReference>
<comment type="similarity">
    <text evidence="1">Belongs to the transglycosylase Slt family.</text>
</comment>
<dbReference type="CDD" id="cd00118">
    <property type="entry name" value="LysM"/>
    <property type="match status" value="1"/>
</dbReference>
<evidence type="ECO:0000313" key="5">
    <source>
        <dbReference type="EMBL" id="ABK16186.1"/>
    </source>
</evidence>
<dbReference type="SUPFAM" id="SSF53955">
    <property type="entry name" value="Lysozyme-like"/>
    <property type="match status" value="1"/>
</dbReference>
<dbReference type="PANTHER" id="PTHR37423:SF2">
    <property type="entry name" value="MEMBRANE-BOUND LYTIC MUREIN TRANSGLYCOSYLASE C"/>
    <property type="match status" value="1"/>
</dbReference>
<sequence length="419" mass="46647" precursor="true">MLNRIGFRGVAPAVLGILLSIVCSGCTTTPQPSPSVSPQPQPPAAREPVHVAPQAAPVSCAATFPYYPPPDRLDLCGEPVPLQHDSVRERFDREFTTVVYNHAQVYLWLKRMDRYFPQIEERLKSMGLPDDLKYVAIVESDLVPNVVSPKGAAGPWQFMPATGSAYGLHQQGSIDKRYDFERSTISAFRYLSDLNRKYNNWALAIAAYNCGEKRILDESRAQGTRDYYHLKLPTETERYVMRILAVKAVLGNPTRYGYCLPKGMGYGELKVDRVTMNLSCSTPIQTVAACAGTTYREFKRLNPEFRAEVIPSGCHEVKFPAGCGPAFEQNFSASRASMSSSVPEPSSDEAPREPAQVRQPKPSPLKAKSRQPAETFHTVRKGDTLFSIARHYRVNAQDIKKANRLRGNDIVPGQKLKIP</sequence>
<dbReference type="InterPro" id="IPR008258">
    <property type="entry name" value="Transglycosylase_SLT_dom_1"/>
</dbReference>
<dbReference type="Proteomes" id="UP000001784">
    <property type="component" value="Chromosome"/>
</dbReference>
<proteinExistence type="inferred from homology"/>
<dbReference type="Pfam" id="PF01464">
    <property type="entry name" value="SLT"/>
    <property type="match status" value="1"/>
</dbReference>
<dbReference type="PANTHER" id="PTHR37423">
    <property type="entry name" value="SOLUBLE LYTIC MUREIN TRANSGLYCOSYLASE-RELATED"/>
    <property type="match status" value="1"/>
</dbReference>
<dbReference type="SUPFAM" id="SSF54106">
    <property type="entry name" value="LysM domain"/>
    <property type="match status" value="1"/>
</dbReference>
<keyword evidence="3" id="KW-0732">Signal</keyword>
<dbReference type="Pfam" id="PF01476">
    <property type="entry name" value="LysM"/>
    <property type="match status" value="1"/>
</dbReference>
<dbReference type="Gene3D" id="3.10.350.10">
    <property type="entry name" value="LysM domain"/>
    <property type="match status" value="1"/>
</dbReference>
<dbReference type="eggNOG" id="COG1388">
    <property type="taxonomic scope" value="Bacteria"/>
</dbReference>
<dbReference type="STRING" id="335543.Sfum_0486"/>
<feature type="domain" description="LysM" evidence="4">
    <location>
        <begin position="375"/>
        <end position="418"/>
    </location>
</feature>
<dbReference type="Gene3D" id="1.10.530.10">
    <property type="match status" value="1"/>
</dbReference>
<evidence type="ECO:0000256" key="1">
    <source>
        <dbReference type="ARBA" id="ARBA00007734"/>
    </source>
</evidence>
<dbReference type="InParanoid" id="A0LFI4"/>
<dbReference type="AlphaFoldDB" id="A0LFI4"/>
<dbReference type="HOGENOM" id="CLU_009520_1_1_7"/>
<gene>
    <name evidence="5" type="ordered locus">Sfum_0486</name>
</gene>
<feature type="region of interest" description="Disordered" evidence="2">
    <location>
        <begin position="334"/>
        <end position="374"/>
    </location>
</feature>
<dbReference type="SMART" id="SM00257">
    <property type="entry name" value="LysM"/>
    <property type="match status" value="1"/>
</dbReference>
<dbReference type="CDD" id="cd16894">
    <property type="entry name" value="MltD-like"/>
    <property type="match status" value="1"/>
</dbReference>
<evidence type="ECO:0000256" key="2">
    <source>
        <dbReference type="SAM" id="MobiDB-lite"/>
    </source>
</evidence>
<dbReference type="PROSITE" id="PS51782">
    <property type="entry name" value="LYSM"/>
    <property type="match status" value="1"/>
</dbReference>
<evidence type="ECO:0000313" key="6">
    <source>
        <dbReference type="Proteomes" id="UP000001784"/>
    </source>
</evidence>
<keyword evidence="6" id="KW-1185">Reference proteome</keyword>